<organism evidence="2 3">
    <name type="scientific">Syncephalastrum racemosum</name>
    <name type="common">Filamentous fungus</name>
    <dbReference type="NCBI Taxonomy" id="13706"/>
    <lineage>
        <taxon>Eukaryota</taxon>
        <taxon>Fungi</taxon>
        <taxon>Fungi incertae sedis</taxon>
        <taxon>Mucoromycota</taxon>
        <taxon>Mucoromycotina</taxon>
        <taxon>Mucoromycetes</taxon>
        <taxon>Mucorales</taxon>
        <taxon>Syncephalastraceae</taxon>
        <taxon>Syncephalastrum</taxon>
    </lineage>
</organism>
<keyword evidence="3" id="KW-1185">Reference proteome</keyword>
<dbReference type="Pfam" id="PF00339">
    <property type="entry name" value="Arrestin_N"/>
    <property type="match status" value="1"/>
</dbReference>
<dbReference type="InterPro" id="IPR014756">
    <property type="entry name" value="Ig_E-set"/>
</dbReference>
<dbReference type="GO" id="GO:0070086">
    <property type="term" value="P:ubiquitin-dependent endocytosis"/>
    <property type="evidence" value="ECO:0007669"/>
    <property type="project" value="TreeGrafter"/>
</dbReference>
<dbReference type="InterPro" id="IPR050357">
    <property type="entry name" value="Arrestin_domain-protein"/>
</dbReference>
<dbReference type="GO" id="GO:0005886">
    <property type="term" value="C:plasma membrane"/>
    <property type="evidence" value="ECO:0007669"/>
    <property type="project" value="TreeGrafter"/>
</dbReference>
<dbReference type="OrthoDB" id="2333384at2759"/>
<dbReference type="AlphaFoldDB" id="A0A1X2HEL5"/>
<dbReference type="STRING" id="13706.A0A1X2HEL5"/>
<evidence type="ECO:0000313" key="3">
    <source>
        <dbReference type="Proteomes" id="UP000242180"/>
    </source>
</evidence>
<proteinExistence type="predicted"/>
<feature type="domain" description="Arrestin-like N-terminal" evidence="1">
    <location>
        <begin position="28"/>
        <end position="142"/>
    </location>
</feature>
<dbReference type="GO" id="GO:0031625">
    <property type="term" value="F:ubiquitin protein ligase binding"/>
    <property type="evidence" value="ECO:0007669"/>
    <property type="project" value="TreeGrafter"/>
</dbReference>
<dbReference type="InterPro" id="IPR011021">
    <property type="entry name" value="Arrestin-like_N"/>
</dbReference>
<gene>
    <name evidence="2" type="ORF">BCR43DRAFT_472506</name>
</gene>
<dbReference type="InParanoid" id="A0A1X2HEL5"/>
<dbReference type="Gene3D" id="2.60.40.640">
    <property type="match status" value="1"/>
</dbReference>
<dbReference type="GO" id="GO:0030674">
    <property type="term" value="F:protein-macromolecule adaptor activity"/>
    <property type="evidence" value="ECO:0007669"/>
    <property type="project" value="TreeGrafter"/>
</dbReference>
<evidence type="ECO:0000259" key="1">
    <source>
        <dbReference type="Pfam" id="PF00339"/>
    </source>
</evidence>
<dbReference type="OMA" id="MRINCTE"/>
<dbReference type="SUPFAM" id="SSF81296">
    <property type="entry name" value="E set domains"/>
    <property type="match status" value="1"/>
</dbReference>
<dbReference type="EMBL" id="MCGN01000004">
    <property type="protein sequence ID" value="ORY97405.1"/>
    <property type="molecule type" value="Genomic_DNA"/>
</dbReference>
<sequence>MPPQQQATELTIHLEQRSLILRGECSDSTGCVLRGCLVLRNQQPLRIKSIKLKFSGKMRAEWNERHQSGQRNHKVKKTIMEHSWEFLSPPTHGKYHLLESGDRRYPFELALPGGLPETLEGNAYRGVAYKLKAVAERSTFIAHNITDTQPVRLLRQLHCDPLPARTASADERLCHEVVTSHRAVRRGDRVPVDIYLMARQPGWRLRYITGVMKEYTTFLNSLTETRILRFFRDEEMAPQFAPVSMDEHLHKPVEFVVPRTLRSVQCDTSNGLFHINHKLQFTIALINDAGDTAEIRECLPIMVADDSLVDALQENAEAMGDLVLPTYEDAQRSAPYVPALEMHLDSPGSSIASTPAEDFDDWLTMPQLQPQPSFCQEQLYSALCRVPSYHTALQSTDSLIPDGLPSYDALVA</sequence>
<dbReference type="Proteomes" id="UP000242180">
    <property type="component" value="Unassembled WGS sequence"/>
</dbReference>
<reference evidence="2 3" key="1">
    <citation type="submission" date="2016-07" db="EMBL/GenBank/DDBJ databases">
        <title>Pervasive Adenine N6-methylation of Active Genes in Fungi.</title>
        <authorList>
            <consortium name="DOE Joint Genome Institute"/>
            <person name="Mondo S.J."/>
            <person name="Dannebaum R.O."/>
            <person name="Kuo R.C."/>
            <person name="Labutti K."/>
            <person name="Haridas S."/>
            <person name="Kuo A."/>
            <person name="Salamov A."/>
            <person name="Ahrendt S.R."/>
            <person name="Lipzen A."/>
            <person name="Sullivan W."/>
            <person name="Andreopoulos W.B."/>
            <person name="Clum A."/>
            <person name="Lindquist E."/>
            <person name="Daum C."/>
            <person name="Ramamoorthy G.K."/>
            <person name="Gryganskyi A."/>
            <person name="Culley D."/>
            <person name="Magnuson J.K."/>
            <person name="James T.Y."/>
            <person name="O'Malley M.A."/>
            <person name="Stajich J.E."/>
            <person name="Spatafora J.W."/>
            <person name="Visel A."/>
            <person name="Grigoriev I.V."/>
        </authorList>
    </citation>
    <scope>NUCLEOTIDE SEQUENCE [LARGE SCALE GENOMIC DNA]</scope>
    <source>
        <strain evidence="2 3">NRRL 2496</strain>
    </source>
</reference>
<comment type="caution">
    <text evidence="2">The sequence shown here is derived from an EMBL/GenBank/DDBJ whole genome shotgun (WGS) entry which is preliminary data.</text>
</comment>
<dbReference type="PANTHER" id="PTHR11188">
    <property type="entry name" value="ARRESTIN DOMAIN CONTAINING PROTEIN"/>
    <property type="match status" value="1"/>
</dbReference>
<name>A0A1X2HEL5_SYNRA</name>
<dbReference type="GO" id="GO:0005829">
    <property type="term" value="C:cytosol"/>
    <property type="evidence" value="ECO:0007669"/>
    <property type="project" value="TreeGrafter"/>
</dbReference>
<dbReference type="PANTHER" id="PTHR11188:SF17">
    <property type="entry name" value="FI21816P1"/>
    <property type="match status" value="1"/>
</dbReference>
<dbReference type="InterPro" id="IPR014752">
    <property type="entry name" value="Arrestin-like_C"/>
</dbReference>
<evidence type="ECO:0000313" key="2">
    <source>
        <dbReference type="EMBL" id="ORY97405.1"/>
    </source>
</evidence>
<accession>A0A1X2HEL5</accession>
<protein>
    <recommendedName>
        <fullName evidence="1">Arrestin-like N-terminal domain-containing protein</fullName>
    </recommendedName>
</protein>